<keyword evidence="2" id="KW-1185">Reference proteome</keyword>
<dbReference type="CTD" id="100698059"/>
<organism evidence="1 2">
    <name type="scientific">Oreochromis niloticus</name>
    <name type="common">Nile tilapia</name>
    <name type="synonym">Tilapia nilotica</name>
    <dbReference type="NCBI Taxonomy" id="8128"/>
    <lineage>
        <taxon>Eukaryota</taxon>
        <taxon>Metazoa</taxon>
        <taxon>Chordata</taxon>
        <taxon>Craniata</taxon>
        <taxon>Vertebrata</taxon>
        <taxon>Euteleostomi</taxon>
        <taxon>Actinopterygii</taxon>
        <taxon>Neopterygii</taxon>
        <taxon>Teleostei</taxon>
        <taxon>Neoteleostei</taxon>
        <taxon>Acanthomorphata</taxon>
        <taxon>Ovalentaria</taxon>
        <taxon>Cichlomorphae</taxon>
        <taxon>Cichliformes</taxon>
        <taxon>Cichlidae</taxon>
        <taxon>African cichlids</taxon>
        <taxon>Pseudocrenilabrinae</taxon>
        <taxon>Oreochromini</taxon>
        <taxon>Oreochromis</taxon>
    </lineage>
</organism>
<evidence type="ECO:0000313" key="1">
    <source>
        <dbReference type="Ensembl" id="ENSONIP00000022923.2"/>
    </source>
</evidence>
<dbReference type="AlphaFoldDB" id="I3KP78"/>
<proteinExistence type="predicted"/>
<dbReference type="Pfam" id="PF11771">
    <property type="entry name" value="DUF3314"/>
    <property type="match status" value="1"/>
</dbReference>
<accession>I3KP78</accession>
<dbReference type="eggNOG" id="ENOG502R1CJ">
    <property type="taxonomic scope" value="Eukaryota"/>
</dbReference>
<dbReference type="InParanoid" id="I3KP78"/>
<dbReference type="InterPro" id="IPR021748">
    <property type="entry name" value="DUF3314"/>
</dbReference>
<dbReference type="Proteomes" id="UP000005207">
    <property type="component" value="Linkage group LG6"/>
</dbReference>
<dbReference type="OMA" id="WHLETIP"/>
<dbReference type="GeneTree" id="ENSGT00390000009916"/>
<reference evidence="1" key="2">
    <citation type="submission" date="2025-08" db="UniProtKB">
        <authorList>
            <consortium name="Ensembl"/>
        </authorList>
    </citation>
    <scope>IDENTIFICATION</scope>
</reference>
<dbReference type="FunCoup" id="I3KP78">
    <property type="interactions" value="973"/>
</dbReference>
<reference evidence="1" key="3">
    <citation type="submission" date="2025-09" db="UniProtKB">
        <authorList>
            <consortium name="Ensembl"/>
        </authorList>
    </citation>
    <scope>IDENTIFICATION</scope>
</reference>
<dbReference type="Ensembl" id="ENSONIT00000022943.2">
    <property type="protein sequence ID" value="ENSONIP00000022923.2"/>
    <property type="gene ID" value="ENSONIG00000018199.2"/>
</dbReference>
<dbReference type="PANTHER" id="PTHR36292:SF1">
    <property type="entry name" value="UPF0575 PROTEIN C19ORF67"/>
    <property type="match status" value="1"/>
</dbReference>
<dbReference type="KEGG" id="onl:100698059"/>
<name>I3KP78_ORENI</name>
<reference evidence="2" key="1">
    <citation type="submission" date="2012-01" db="EMBL/GenBank/DDBJ databases">
        <title>The Genome Sequence of Oreochromis niloticus (Nile Tilapia).</title>
        <authorList>
            <consortium name="Broad Institute Genome Assembly Team"/>
            <consortium name="Broad Institute Sequencing Platform"/>
            <person name="Di Palma F."/>
            <person name="Johnson J."/>
            <person name="Lander E.S."/>
            <person name="Lindblad-Toh K."/>
        </authorList>
    </citation>
    <scope>NUCLEOTIDE SEQUENCE [LARGE SCALE GENOMIC DNA]</scope>
</reference>
<dbReference type="HOGENOM" id="CLU_069377_0_0_1"/>
<sequence length="320" mass="36532">MSITEVSASGQHLDLDLQDSNGKDRLQIGTYAGVSEVEMQRSFLADVAMAPSCGKYGCCSCPDLSQVEKSIWLQLQFFLSKADCILDCLIQRQKCVSRDTVVTAVQSFLYTCQPFFNHLEHLTRSTVSQSNPLPAESCTRLLDFSQQLCDKLEQMLLRCSSYSLLSLDEKEPQSVSQFCIGQSQLGHLRLTAFRYCVPTPYLSQVNTGLYKRMRWNVEKLNKDEEREEETDYYFLCYEDDFTAHKEADDSHGHDDLKGIWSIGRWVQVDPDPNSDDIYDWILCEVPLADYHRLLFLGEDEPSSCKATDSLMKLLLTLETD</sequence>
<protein>
    <submittedName>
        <fullName evidence="1">Si:ch211-214c7.5</fullName>
    </submittedName>
</protein>
<dbReference type="OrthoDB" id="9933945at2759"/>
<evidence type="ECO:0000313" key="2">
    <source>
        <dbReference type="Proteomes" id="UP000005207"/>
    </source>
</evidence>
<gene>
    <name evidence="1" type="primary">lg6h19orf67</name>
</gene>
<dbReference type="GeneID" id="100698059"/>
<dbReference type="RefSeq" id="XP_003448008.1">
    <property type="nucleotide sequence ID" value="XM_003447960.4"/>
</dbReference>
<dbReference type="PANTHER" id="PTHR36292">
    <property type="entry name" value="UPF0575 PROTEIN C19ORF67"/>
    <property type="match status" value="1"/>
</dbReference>